<sequence>MAHGALRGVNLTGWLTLEPWVTPEPFARTGCVDEAQLIKALGVEDYHNLVKAHRSSFIQSSDFVSIAARGFNAVRISVPWYVFDEEAAGTPYVSCITELDRALEWAEELGLHVIFVLAVNPGLPDGLNDQPGGAPRTRISGEKSLSILHKLALHYAHRSGFYGIEVADEVKPRVRRGFKLTDGIPGHSLRNYYRRAYETIRSVAGEEPVVILPDGGWPQGFRRFMSQQAYQNVWLDAHLDKPCEGIDCSGPRGVQQLIDKNEAYLKTSASGGLPVMVGKWSASLPSIDGAMTAEGRIALERIYTSGQLKVYNTCPAWFFQTWKTSAFLAAWDARVALATFERGMLE</sequence>
<protein>
    <recommendedName>
        <fullName evidence="12">Exo-1,3-beta-glucanase D</fullName>
    </recommendedName>
</protein>
<dbReference type="EMBL" id="JABZGU010000221">
    <property type="protein sequence ID" value="MBF4803454.1"/>
    <property type="molecule type" value="Genomic_DNA"/>
</dbReference>
<keyword evidence="9 13" id="KW-0326">Glycosidase</keyword>
<dbReference type="Pfam" id="PF00150">
    <property type="entry name" value="Cellulase"/>
    <property type="match status" value="1"/>
</dbReference>
<dbReference type="GO" id="GO:0005576">
    <property type="term" value="C:extracellular region"/>
    <property type="evidence" value="ECO:0007669"/>
    <property type="project" value="TreeGrafter"/>
</dbReference>
<organism evidence="15 16">
    <name type="scientific">Lancefieldella parvula</name>
    <dbReference type="NCBI Taxonomy" id="1382"/>
    <lineage>
        <taxon>Bacteria</taxon>
        <taxon>Bacillati</taxon>
        <taxon>Actinomycetota</taxon>
        <taxon>Coriobacteriia</taxon>
        <taxon>Coriobacteriales</taxon>
        <taxon>Atopobiaceae</taxon>
        <taxon>Lancefieldella</taxon>
    </lineage>
</organism>
<keyword evidence="8" id="KW-0325">Glycoprotein</keyword>
<comment type="caution">
    <text evidence="15">The sequence shown here is derived from an EMBL/GenBank/DDBJ whole genome shotgun (WGS) entry which is preliminary data.</text>
</comment>
<dbReference type="GO" id="GO:0008422">
    <property type="term" value="F:beta-glucosidase activity"/>
    <property type="evidence" value="ECO:0007669"/>
    <property type="project" value="TreeGrafter"/>
</dbReference>
<dbReference type="GO" id="GO:0071555">
    <property type="term" value="P:cell wall organization"/>
    <property type="evidence" value="ECO:0007669"/>
    <property type="project" value="UniProtKB-KW"/>
</dbReference>
<dbReference type="AlphaFoldDB" id="A0A9D5X4G9"/>
<dbReference type="SUPFAM" id="SSF51445">
    <property type="entry name" value="(Trans)glycosidases"/>
    <property type="match status" value="1"/>
</dbReference>
<evidence type="ECO:0000256" key="11">
    <source>
        <dbReference type="ARBA" id="ARBA00037126"/>
    </source>
</evidence>
<dbReference type="InterPro" id="IPR001547">
    <property type="entry name" value="Glyco_hydro_5"/>
</dbReference>
<keyword evidence="3" id="KW-0812">Transmembrane</keyword>
<accession>A0A9D5X4G9</accession>
<dbReference type="Proteomes" id="UP000787322">
    <property type="component" value="Unassembled WGS sequence"/>
</dbReference>
<dbReference type="GO" id="GO:0005886">
    <property type="term" value="C:plasma membrane"/>
    <property type="evidence" value="ECO:0007669"/>
    <property type="project" value="UniProtKB-SubCell"/>
</dbReference>
<comment type="function">
    <text evidence="11">Glucosidase involved in the degradation of cellulosic biomass. Active on lichenan.</text>
</comment>
<keyword evidence="6" id="KW-1133">Transmembrane helix</keyword>
<evidence type="ECO:0000256" key="3">
    <source>
        <dbReference type="ARBA" id="ARBA00022692"/>
    </source>
</evidence>
<evidence type="ECO:0000256" key="5">
    <source>
        <dbReference type="ARBA" id="ARBA00022968"/>
    </source>
</evidence>
<gene>
    <name evidence="15" type="ORF">HXK24_06560</name>
</gene>
<dbReference type="GO" id="GO:0009986">
    <property type="term" value="C:cell surface"/>
    <property type="evidence" value="ECO:0007669"/>
    <property type="project" value="TreeGrafter"/>
</dbReference>
<keyword evidence="2" id="KW-1003">Cell membrane</keyword>
<dbReference type="InterPro" id="IPR017853">
    <property type="entry name" value="GH"/>
</dbReference>
<dbReference type="Gene3D" id="3.20.20.80">
    <property type="entry name" value="Glycosidases"/>
    <property type="match status" value="1"/>
</dbReference>
<evidence type="ECO:0000256" key="1">
    <source>
        <dbReference type="ARBA" id="ARBA00004401"/>
    </source>
</evidence>
<evidence type="ECO:0000256" key="13">
    <source>
        <dbReference type="RuleBase" id="RU361153"/>
    </source>
</evidence>
<keyword evidence="5" id="KW-0735">Signal-anchor</keyword>
<evidence type="ECO:0000313" key="16">
    <source>
        <dbReference type="Proteomes" id="UP000787322"/>
    </source>
</evidence>
<proteinExistence type="inferred from homology"/>
<keyword evidence="4 13" id="KW-0378">Hydrolase</keyword>
<dbReference type="PANTHER" id="PTHR31297:SF34">
    <property type="entry name" value="GLUCAN 1,3-BETA-GLUCOSIDASE 2"/>
    <property type="match status" value="1"/>
</dbReference>
<comment type="similarity">
    <text evidence="13">Belongs to the glycosyl hydrolase 5 (cellulase A) family.</text>
</comment>
<evidence type="ECO:0000256" key="9">
    <source>
        <dbReference type="ARBA" id="ARBA00023295"/>
    </source>
</evidence>
<dbReference type="GO" id="GO:0009251">
    <property type="term" value="P:glucan catabolic process"/>
    <property type="evidence" value="ECO:0007669"/>
    <property type="project" value="TreeGrafter"/>
</dbReference>
<keyword evidence="10" id="KW-0961">Cell wall biogenesis/degradation</keyword>
<evidence type="ECO:0000259" key="14">
    <source>
        <dbReference type="Pfam" id="PF00150"/>
    </source>
</evidence>
<name>A0A9D5X4G9_9ACTN</name>
<dbReference type="InterPro" id="IPR050386">
    <property type="entry name" value="Glycosyl_hydrolase_5"/>
</dbReference>
<feature type="domain" description="Glycoside hydrolase family 5" evidence="14">
    <location>
        <begin position="59"/>
        <end position="283"/>
    </location>
</feature>
<evidence type="ECO:0000256" key="4">
    <source>
        <dbReference type="ARBA" id="ARBA00022801"/>
    </source>
</evidence>
<keyword evidence="7" id="KW-0472">Membrane</keyword>
<dbReference type="PANTHER" id="PTHR31297">
    <property type="entry name" value="GLUCAN ENDO-1,6-BETA-GLUCOSIDASE B"/>
    <property type="match status" value="1"/>
</dbReference>
<evidence type="ECO:0000256" key="6">
    <source>
        <dbReference type="ARBA" id="ARBA00022989"/>
    </source>
</evidence>
<evidence type="ECO:0000256" key="10">
    <source>
        <dbReference type="ARBA" id="ARBA00023316"/>
    </source>
</evidence>
<evidence type="ECO:0000256" key="12">
    <source>
        <dbReference type="ARBA" id="ARBA00041260"/>
    </source>
</evidence>
<reference evidence="15" key="1">
    <citation type="submission" date="2020-04" db="EMBL/GenBank/DDBJ databases">
        <title>Deep metagenomics examines the oral microbiome during advanced dental caries in children, revealing novel taxa and co-occurrences with host molecules.</title>
        <authorList>
            <person name="Baker J.L."/>
            <person name="Morton J.T."/>
            <person name="Dinis M."/>
            <person name="Alvarez R."/>
            <person name="Tran N.C."/>
            <person name="Knight R."/>
            <person name="Edlund A."/>
        </authorList>
    </citation>
    <scope>NUCLEOTIDE SEQUENCE</scope>
    <source>
        <strain evidence="15">JCVI_3_bin.11</strain>
    </source>
</reference>
<evidence type="ECO:0000256" key="2">
    <source>
        <dbReference type="ARBA" id="ARBA00022475"/>
    </source>
</evidence>
<comment type="subcellular location">
    <subcellularLocation>
        <location evidence="1">Cell membrane</location>
        <topology evidence="1">Single-pass type II membrane protein</topology>
    </subcellularLocation>
</comment>
<evidence type="ECO:0000256" key="7">
    <source>
        <dbReference type="ARBA" id="ARBA00023136"/>
    </source>
</evidence>
<evidence type="ECO:0000256" key="8">
    <source>
        <dbReference type="ARBA" id="ARBA00023180"/>
    </source>
</evidence>
<evidence type="ECO:0000313" key="15">
    <source>
        <dbReference type="EMBL" id="MBF4803454.1"/>
    </source>
</evidence>